<sequence>MQTDRALDLAARAATLSERLRVVAALRARGRPQDEPLSDPVERWRLEHLAGRLADKFEQEAQHCAKPQRHDREQLVDALTAYRRFESAPDQAAAEVRELLDELHRDWLPTYRAAVLGWDPARSDARATWRQVDVYYGRLATACEPFLVELGRRLAAARAGLPGSIGDGLIDDLQRHLHDRFALALAWTVEAEANVHRARHGLDREQSGEAGYLAYLDAAFGDAASYHAFFLKYPVLGRWLAHLTDLLADYGAELFGRLATDAERIGAEFFGRVVTEFRSVRLGTSDYHAGGRSVAVVTAALDDGGTGTFYCKPRCLRSEAGLQVVLDRLRERDVVAFATRPVLAHDGYGYEAAIPLGRNEVATAADAAQVYRELGGYLALFYVLGGSDLHFENIVVADGHAFVCDGETVFGASPPGRDGAGGTMQDSVFRTGLLEWPRADAGGPEQMRLSGYTGGESYEMPMPVPRISEQRLSFAATVENVTGVQVELSGANRVFLDGELVDPHDHIESIMDGFDRVHEWLEQHADEAIVLLSQAFEGAHVRFLNWSTQIYAQLLLTAQHPKSLAEPLEVDLLLNTVRTFPRTWDQDGVLADRETTSMWRLDVPIFTAPVHGADLVHDHADAVPSALARSPLEHAARRIRHLTPRNRAQQARYIAASLSTGEISSPAFVTTALDYATRIGERLCAMLRDPSAPAPWTSFRRDGAEMEAVDIEGDLYQGSAGVALFLAYLDDLVPRPEFRHAARRALRHALDSGQQRPGAFADVGGRLYLLTHLHRLWGEQELAEEAVRLSADVPELVDADDHLDVLHGAAGLIPVLLELRPVLGEKAVDLAHHCAAHVLRHARERGDVLSWPSNTPENVRDDLTGLAHGAGGIGWALVLLGTRTGREDYVAAGRRAFAYEARHFDATEQDWYDLRTNTGQVAKNGHHFSNAWCNGAAGIGLTRIAAWSLLGGDDDALLREARHALAATLRNFSRLRNHTLCHGTAGNSELLVRYARLRGEPAFQLEANVQVREMWRSLDDAEHGLGEHSADFFPGLMLGIAGYGMHFLRIAHPDRIPSVLLLDPPPDRP</sequence>
<dbReference type="Proteomes" id="UP000580474">
    <property type="component" value="Unassembled WGS sequence"/>
</dbReference>
<dbReference type="PRINTS" id="PR01955">
    <property type="entry name" value="LANCFRANKIA"/>
</dbReference>
<evidence type="ECO:0000313" key="4">
    <source>
        <dbReference type="Proteomes" id="UP000580474"/>
    </source>
</evidence>
<proteinExistence type="predicted"/>
<accession>A0A840NEM4</accession>
<dbReference type="NCBIfam" id="TIGR03897">
    <property type="entry name" value="lanti_2_LanM"/>
    <property type="match status" value="1"/>
</dbReference>
<feature type="binding site" evidence="1">
    <location>
        <position position="933"/>
    </location>
    <ligand>
        <name>Zn(2+)</name>
        <dbReference type="ChEBI" id="CHEBI:29105"/>
    </ligand>
</feature>
<dbReference type="GO" id="GO:0031179">
    <property type="term" value="P:peptide modification"/>
    <property type="evidence" value="ECO:0007669"/>
    <property type="project" value="InterPro"/>
</dbReference>
<feature type="binding site" evidence="1">
    <location>
        <position position="981"/>
    </location>
    <ligand>
        <name>Zn(2+)</name>
        <dbReference type="ChEBI" id="CHEBI:29105"/>
    </ligand>
</feature>
<evidence type="ECO:0000256" key="1">
    <source>
        <dbReference type="PIRSR" id="PIRSR607822-1"/>
    </source>
</evidence>
<protein>
    <submittedName>
        <fullName evidence="3">Type 2 lantibiotic biosynthesis protein LanM</fullName>
    </submittedName>
</protein>
<dbReference type="GO" id="GO:0005975">
    <property type="term" value="P:carbohydrate metabolic process"/>
    <property type="evidence" value="ECO:0007669"/>
    <property type="project" value="InterPro"/>
</dbReference>
<dbReference type="EMBL" id="JACHIV010000001">
    <property type="protein sequence ID" value="MBB5068733.1"/>
    <property type="molecule type" value="Genomic_DNA"/>
</dbReference>
<keyword evidence="1" id="KW-0479">Metal-binding</keyword>
<keyword evidence="4" id="KW-1185">Reference proteome</keyword>
<dbReference type="PIRSF" id="PIRSF037228">
    <property type="entry name" value="Lant_mod_RumM"/>
    <property type="match status" value="1"/>
</dbReference>
<feature type="domain" description="Lantibiotic biosynthesis protein dehydration" evidence="2">
    <location>
        <begin position="233"/>
        <end position="608"/>
    </location>
</feature>
<evidence type="ECO:0000259" key="2">
    <source>
        <dbReference type="Pfam" id="PF13575"/>
    </source>
</evidence>
<gene>
    <name evidence="3" type="ORF">BJ969_001821</name>
</gene>
<comment type="caution">
    <text evidence="3">The sequence shown here is derived from an EMBL/GenBank/DDBJ whole genome shotgun (WGS) entry which is preliminary data.</text>
</comment>
<feature type="binding site" evidence="1">
    <location>
        <position position="982"/>
    </location>
    <ligand>
        <name>Zn(2+)</name>
        <dbReference type="ChEBI" id="CHEBI:29105"/>
    </ligand>
</feature>
<dbReference type="AlphaFoldDB" id="A0A840NEM4"/>
<organism evidence="3 4">
    <name type="scientific">Saccharopolyspora gloriosae</name>
    <dbReference type="NCBI Taxonomy" id="455344"/>
    <lineage>
        <taxon>Bacteria</taxon>
        <taxon>Bacillati</taxon>
        <taxon>Actinomycetota</taxon>
        <taxon>Actinomycetes</taxon>
        <taxon>Pseudonocardiales</taxon>
        <taxon>Pseudonocardiaceae</taxon>
        <taxon>Saccharopolyspora</taxon>
    </lineage>
</organism>
<dbReference type="Pfam" id="PF13575">
    <property type="entry name" value="DUF4135"/>
    <property type="match status" value="1"/>
</dbReference>
<dbReference type="Gene3D" id="1.50.10.10">
    <property type="match status" value="1"/>
</dbReference>
<dbReference type="InterPro" id="IPR025410">
    <property type="entry name" value="Lant_dehyd"/>
</dbReference>
<keyword evidence="1" id="KW-0862">Zinc</keyword>
<dbReference type="SMART" id="SM01260">
    <property type="entry name" value="LANC_like"/>
    <property type="match status" value="1"/>
</dbReference>
<dbReference type="SUPFAM" id="SSF158745">
    <property type="entry name" value="LanC-like"/>
    <property type="match status" value="1"/>
</dbReference>
<dbReference type="CDD" id="cd04792">
    <property type="entry name" value="LanM-like"/>
    <property type="match status" value="1"/>
</dbReference>
<reference evidence="3 4" key="1">
    <citation type="submission" date="2020-08" db="EMBL/GenBank/DDBJ databases">
        <title>Sequencing the genomes of 1000 actinobacteria strains.</title>
        <authorList>
            <person name="Klenk H.-P."/>
        </authorList>
    </citation>
    <scope>NUCLEOTIDE SEQUENCE [LARGE SCALE GENOMIC DNA]</scope>
    <source>
        <strain evidence="3 4">DSM 45582</strain>
    </source>
</reference>
<dbReference type="PRINTS" id="PR01950">
    <property type="entry name" value="LANCSUPER"/>
</dbReference>
<dbReference type="RefSeq" id="WP_184478416.1">
    <property type="nucleotide sequence ID" value="NZ_JACHIV010000001.1"/>
</dbReference>
<dbReference type="GO" id="GO:0046872">
    <property type="term" value="F:metal ion binding"/>
    <property type="evidence" value="ECO:0007669"/>
    <property type="project" value="UniProtKB-KW"/>
</dbReference>
<dbReference type="Pfam" id="PF05147">
    <property type="entry name" value="LANC_like"/>
    <property type="match status" value="1"/>
</dbReference>
<dbReference type="InterPro" id="IPR012341">
    <property type="entry name" value="6hp_glycosidase-like_sf"/>
</dbReference>
<name>A0A840NEM4_9PSEU</name>
<evidence type="ECO:0000313" key="3">
    <source>
        <dbReference type="EMBL" id="MBB5068733.1"/>
    </source>
</evidence>
<dbReference type="InterPro" id="IPR017146">
    <property type="entry name" value="Lanti_2_LanM"/>
</dbReference>
<dbReference type="InterPro" id="IPR007822">
    <property type="entry name" value="LANC-like"/>
</dbReference>